<sequence>MANSICSFYYFRMIYFQNCRDEKLLKCLSETFTNINLMKYESYIGVPLAIPYQSEKCSNLNKYYTNITTYFEYDIKNFYKLNFVINCLRNKDKDYSTCLNNKETTSKKDRKTLT</sequence>
<protein>
    <submittedName>
        <fullName evidence="2">Uncharacterized protein</fullName>
    </submittedName>
</protein>
<dbReference type="EMBL" id="MCFG01000150">
    <property type="protein sequence ID" value="ORX80263.1"/>
    <property type="molecule type" value="Genomic_DNA"/>
</dbReference>
<dbReference type="AlphaFoldDB" id="A0A1Y1X3B3"/>
<evidence type="ECO:0000256" key="1">
    <source>
        <dbReference type="SAM" id="MobiDB-lite"/>
    </source>
</evidence>
<gene>
    <name evidence="2" type="ORF">BCR32DRAFT_280675</name>
</gene>
<feature type="region of interest" description="Disordered" evidence="1">
    <location>
        <begin position="95"/>
        <end position="114"/>
    </location>
</feature>
<feature type="compositionally biased region" description="Basic and acidic residues" evidence="1">
    <location>
        <begin position="104"/>
        <end position="114"/>
    </location>
</feature>
<comment type="caution">
    <text evidence="2">The sequence shown here is derived from an EMBL/GenBank/DDBJ whole genome shotgun (WGS) entry which is preliminary data.</text>
</comment>
<evidence type="ECO:0000313" key="2">
    <source>
        <dbReference type="EMBL" id="ORX80263.1"/>
    </source>
</evidence>
<keyword evidence="3" id="KW-1185">Reference proteome</keyword>
<proteinExistence type="predicted"/>
<evidence type="ECO:0000313" key="3">
    <source>
        <dbReference type="Proteomes" id="UP000193944"/>
    </source>
</evidence>
<name>A0A1Y1X3B3_9FUNG</name>
<accession>A0A1Y1X3B3</accession>
<reference evidence="2 3" key="2">
    <citation type="submission" date="2016-08" db="EMBL/GenBank/DDBJ databases">
        <title>Pervasive Adenine N6-methylation of Active Genes in Fungi.</title>
        <authorList>
            <consortium name="DOE Joint Genome Institute"/>
            <person name="Mondo S.J."/>
            <person name="Dannebaum R.O."/>
            <person name="Kuo R.C."/>
            <person name="Labutti K."/>
            <person name="Haridas S."/>
            <person name="Kuo A."/>
            <person name="Salamov A."/>
            <person name="Ahrendt S.R."/>
            <person name="Lipzen A."/>
            <person name="Sullivan W."/>
            <person name="Andreopoulos W.B."/>
            <person name="Clum A."/>
            <person name="Lindquist E."/>
            <person name="Daum C."/>
            <person name="Ramamoorthy G.K."/>
            <person name="Gryganskyi A."/>
            <person name="Culley D."/>
            <person name="Magnuson J.K."/>
            <person name="James T.Y."/>
            <person name="O'Malley M.A."/>
            <person name="Stajich J.E."/>
            <person name="Spatafora J.W."/>
            <person name="Visel A."/>
            <person name="Grigoriev I.V."/>
        </authorList>
    </citation>
    <scope>NUCLEOTIDE SEQUENCE [LARGE SCALE GENOMIC DNA]</scope>
    <source>
        <strain evidence="2 3">S4</strain>
    </source>
</reference>
<organism evidence="2 3">
    <name type="scientific">Anaeromyces robustus</name>
    <dbReference type="NCBI Taxonomy" id="1754192"/>
    <lineage>
        <taxon>Eukaryota</taxon>
        <taxon>Fungi</taxon>
        <taxon>Fungi incertae sedis</taxon>
        <taxon>Chytridiomycota</taxon>
        <taxon>Chytridiomycota incertae sedis</taxon>
        <taxon>Neocallimastigomycetes</taxon>
        <taxon>Neocallimastigales</taxon>
        <taxon>Neocallimastigaceae</taxon>
        <taxon>Anaeromyces</taxon>
    </lineage>
</organism>
<dbReference type="Proteomes" id="UP000193944">
    <property type="component" value="Unassembled WGS sequence"/>
</dbReference>
<reference evidence="2 3" key="1">
    <citation type="submission" date="2016-08" db="EMBL/GenBank/DDBJ databases">
        <title>A Parts List for Fungal Cellulosomes Revealed by Comparative Genomics.</title>
        <authorList>
            <consortium name="DOE Joint Genome Institute"/>
            <person name="Haitjema C.H."/>
            <person name="Gilmore S.P."/>
            <person name="Henske J.K."/>
            <person name="Solomon K.V."/>
            <person name="De Groot R."/>
            <person name="Kuo A."/>
            <person name="Mondo S.J."/>
            <person name="Salamov A.A."/>
            <person name="Labutti K."/>
            <person name="Zhao Z."/>
            <person name="Chiniquy J."/>
            <person name="Barry K."/>
            <person name="Brewer H.M."/>
            <person name="Purvine S.O."/>
            <person name="Wright A.T."/>
            <person name="Boxma B."/>
            <person name="Van Alen T."/>
            <person name="Hackstein J.H."/>
            <person name="Baker S.E."/>
            <person name="Grigoriev I.V."/>
            <person name="O'Malley M.A."/>
        </authorList>
    </citation>
    <scope>NUCLEOTIDE SEQUENCE [LARGE SCALE GENOMIC DNA]</scope>
    <source>
        <strain evidence="2 3">S4</strain>
    </source>
</reference>